<dbReference type="Proteomes" id="UP000188388">
    <property type="component" value="Unassembled WGS sequence"/>
</dbReference>
<evidence type="ECO:0000313" key="1">
    <source>
        <dbReference type="EMBL" id="SIT56022.1"/>
    </source>
</evidence>
<organism evidence="1 2">
    <name type="scientific">Mesorhizobium prunaredense</name>
    <dbReference type="NCBI Taxonomy" id="1631249"/>
    <lineage>
        <taxon>Bacteria</taxon>
        <taxon>Pseudomonadati</taxon>
        <taxon>Pseudomonadota</taxon>
        <taxon>Alphaproteobacteria</taxon>
        <taxon>Hyphomicrobiales</taxon>
        <taxon>Phyllobacteriaceae</taxon>
        <taxon>Mesorhizobium</taxon>
    </lineage>
</organism>
<evidence type="ECO:0000313" key="2">
    <source>
        <dbReference type="Proteomes" id="UP000188388"/>
    </source>
</evidence>
<dbReference type="STRING" id="1631249.BQ8794_240229"/>
<sequence>MRRLRWGNIYEECGASNLCHDLGAARSRQSAAAPVVGTVLRAEFALQRCYDRIDRHLRRRELPFGSWISSRVYANAATFPCPLPIPRTGGYRPKVSQGR</sequence>
<gene>
    <name evidence="1" type="ORF">BQ8794_240229</name>
</gene>
<keyword evidence="2" id="KW-1185">Reference proteome</keyword>
<reference evidence="2" key="1">
    <citation type="submission" date="2017-01" db="EMBL/GenBank/DDBJ databases">
        <authorList>
            <person name="Brunel B."/>
        </authorList>
    </citation>
    <scope>NUCLEOTIDE SEQUENCE [LARGE SCALE GENOMIC DNA]</scope>
</reference>
<proteinExistence type="predicted"/>
<dbReference type="AlphaFoldDB" id="A0A1R3V868"/>
<dbReference type="EMBL" id="FTPD01000017">
    <property type="protein sequence ID" value="SIT56022.1"/>
    <property type="molecule type" value="Genomic_DNA"/>
</dbReference>
<accession>A0A1R3V868</accession>
<name>A0A1R3V868_9HYPH</name>
<protein>
    <submittedName>
        <fullName evidence="1">Uncharacterized protein</fullName>
    </submittedName>
</protein>